<evidence type="ECO:0000313" key="4">
    <source>
        <dbReference type="Proteomes" id="UP001367508"/>
    </source>
</evidence>
<keyword evidence="4" id="KW-1185">Reference proteome</keyword>
<sequence>MVNTSDILFLEYRSECNRGWHMKKLLVPVPHKPKSLYHPQHHKPLSSAWVSSSSITNAAKWNSKTNVVITHPTLVVMESCSSMRQLRQIQARMTLTGLITHTFPLSRVLAFCALADAGDIRYADILFHRIHQPNTYMWNTMIRGNCKAQFPTMAFSFLLHMLRRRVQLDSRTFVFALKACKQFSTGLEGESVHCVVRKFGFGSELLVRNGLVHFYADRGLLEHARQVFDESSYRDVITWTTMIDGYAAHNCSDEAMGLFGLMLGSAVEPNEVTLIAVLSACSQKGDIGMGKSIHENVEKKNMSCSLSLHNALLDMYVKCGSLMAARELFDRMETRDVFSWTSMVNGYAKCGDLESARSFFDQTPQKNVVCWSAMIAGYSQNNQPKESLKLFHEMIGAGVVPVEHTLVSVLSACGQLSCLNLGHWIHQYFVNGKRMPLSVTLANAIVDMYAKCGSIDAAEEVFSGMSERNLVSWNSMIAGYAANGQAKRAIDVFYQMKYMGFKPDDITFVSLLTACSHGGLISEGQEYFDIMERNYGIKPKKEHYACMIDLLGRTGLLKEAYELITNMPMQPCEAAWGALLNACRMHGNVELARLSAYNLLSLDPEDSGIYVLLANTCANERKWGDVKRVRSIMRENGVKKIPGHSLIDIGGEVKEFLVADESHPQSEEIYTVLNEIFLLSKLDECDFEL</sequence>
<dbReference type="PANTHER" id="PTHR47926:SF387">
    <property type="entry name" value="PENTATRICOPEPTIDE REPEAT-CONTAINING PROTEIN"/>
    <property type="match status" value="1"/>
</dbReference>
<dbReference type="GO" id="GO:0009451">
    <property type="term" value="P:RNA modification"/>
    <property type="evidence" value="ECO:0007669"/>
    <property type="project" value="InterPro"/>
</dbReference>
<feature type="repeat" description="PPR" evidence="2">
    <location>
        <begin position="367"/>
        <end position="401"/>
    </location>
</feature>
<proteinExistence type="predicted"/>
<dbReference type="InterPro" id="IPR011990">
    <property type="entry name" value="TPR-like_helical_dom_sf"/>
</dbReference>
<dbReference type="PANTHER" id="PTHR47926">
    <property type="entry name" value="PENTATRICOPEPTIDE REPEAT-CONTAINING PROTEIN"/>
    <property type="match status" value="1"/>
</dbReference>
<name>A0AAN9LIU5_CANGL</name>
<dbReference type="Pfam" id="PF20431">
    <property type="entry name" value="E_motif"/>
    <property type="match status" value="1"/>
</dbReference>
<reference evidence="3 4" key="1">
    <citation type="submission" date="2024-01" db="EMBL/GenBank/DDBJ databases">
        <title>The genomes of 5 underutilized Papilionoideae crops provide insights into root nodulation and disease resistanc.</title>
        <authorList>
            <person name="Jiang F."/>
        </authorList>
    </citation>
    <scope>NUCLEOTIDE SEQUENCE [LARGE SCALE GENOMIC DNA]</scope>
    <source>
        <strain evidence="3">LVBAO_FW01</strain>
        <tissue evidence="3">Leaves</tissue>
    </source>
</reference>
<gene>
    <name evidence="3" type="ORF">VNO77_17237</name>
</gene>
<dbReference type="InterPro" id="IPR002885">
    <property type="entry name" value="PPR_rpt"/>
</dbReference>
<keyword evidence="1" id="KW-0677">Repeat</keyword>
<evidence type="ECO:0000313" key="3">
    <source>
        <dbReference type="EMBL" id="KAK7336691.1"/>
    </source>
</evidence>
<evidence type="ECO:0000256" key="1">
    <source>
        <dbReference type="ARBA" id="ARBA00022737"/>
    </source>
</evidence>
<dbReference type="Gene3D" id="1.25.40.10">
    <property type="entry name" value="Tetratricopeptide repeat domain"/>
    <property type="match status" value="4"/>
</dbReference>
<dbReference type="PROSITE" id="PS51375">
    <property type="entry name" value="PPR"/>
    <property type="match status" value="6"/>
</dbReference>
<dbReference type="InterPro" id="IPR046960">
    <property type="entry name" value="PPR_At4g14850-like_plant"/>
</dbReference>
<dbReference type="FunFam" id="1.25.40.10:FF:000348">
    <property type="entry name" value="Pentatricopeptide repeat-containing protein chloroplastic"/>
    <property type="match status" value="1"/>
</dbReference>
<dbReference type="GO" id="GO:0003723">
    <property type="term" value="F:RNA binding"/>
    <property type="evidence" value="ECO:0007669"/>
    <property type="project" value="InterPro"/>
</dbReference>
<dbReference type="InterPro" id="IPR046848">
    <property type="entry name" value="E_motif"/>
</dbReference>
<feature type="repeat" description="PPR" evidence="2">
    <location>
        <begin position="469"/>
        <end position="503"/>
    </location>
</feature>
<comment type="caution">
    <text evidence="3">The sequence shown here is derived from an EMBL/GenBank/DDBJ whole genome shotgun (WGS) entry which is preliminary data.</text>
</comment>
<evidence type="ECO:0000256" key="2">
    <source>
        <dbReference type="PROSITE-ProRule" id="PRU00708"/>
    </source>
</evidence>
<organism evidence="3 4">
    <name type="scientific">Canavalia gladiata</name>
    <name type="common">Sword bean</name>
    <name type="synonym">Dolichos gladiatus</name>
    <dbReference type="NCBI Taxonomy" id="3824"/>
    <lineage>
        <taxon>Eukaryota</taxon>
        <taxon>Viridiplantae</taxon>
        <taxon>Streptophyta</taxon>
        <taxon>Embryophyta</taxon>
        <taxon>Tracheophyta</taxon>
        <taxon>Spermatophyta</taxon>
        <taxon>Magnoliopsida</taxon>
        <taxon>eudicotyledons</taxon>
        <taxon>Gunneridae</taxon>
        <taxon>Pentapetalae</taxon>
        <taxon>rosids</taxon>
        <taxon>fabids</taxon>
        <taxon>Fabales</taxon>
        <taxon>Fabaceae</taxon>
        <taxon>Papilionoideae</taxon>
        <taxon>50 kb inversion clade</taxon>
        <taxon>NPAAA clade</taxon>
        <taxon>indigoferoid/millettioid clade</taxon>
        <taxon>Phaseoleae</taxon>
        <taxon>Canavalia</taxon>
    </lineage>
</organism>
<dbReference type="EMBL" id="JAYMYQ010000004">
    <property type="protein sequence ID" value="KAK7336691.1"/>
    <property type="molecule type" value="Genomic_DNA"/>
</dbReference>
<dbReference type="Proteomes" id="UP001367508">
    <property type="component" value="Unassembled WGS sequence"/>
</dbReference>
<feature type="repeat" description="PPR" evidence="2">
    <location>
        <begin position="305"/>
        <end position="335"/>
    </location>
</feature>
<dbReference type="Pfam" id="PF13041">
    <property type="entry name" value="PPR_2"/>
    <property type="match status" value="3"/>
</dbReference>
<protein>
    <submittedName>
        <fullName evidence="3">Uncharacterized protein</fullName>
    </submittedName>
</protein>
<feature type="repeat" description="PPR" evidence="2">
    <location>
        <begin position="134"/>
        <end position="168"/>
    </location>
</feature>
<dbReference type="Pfam" id="PF01535">
    <property type="entry name" value="PPR"/>
    <property type="match status" value="4"/>
</dbReference>
<dbReference type="FunFam" id="1.25.40.10:FF:000184">
    <property type="entry name" value="Pentatricopeptide repeat-containing protein, chloroplastic"/>
    <property type="match status" value="1"/>
</dbReference>
<accession>A0AAN9LIU5</accession>
<feature type="repeat" description="PPR" evidence="2">
    <location>
        <begin position="336"/>
        <end position="366"/>
    </location>
</feature>
<feature type="repeat" description="PPR" evidence="2">
    <location>
        <begin position="235"/>
        <end position="269"/>
    </location>
</feature>
<dbReference type="NCBIfam" id="TIGR00756">
    <property type="entry name" value="PPR"/>
    <property type="match status" value="6"/>
</dbReference>
<dbReference type="FunFam" id="1.25.40.10:FF:000470">
    <property type="entry name" value="Pentatricopeptide repeat-containing protein At5g66520"/>
    <property type="match status" value="1"/>
</dbReference>
<dbReference type="SUPFAM" id="SSF48452">
    <property type="entry name" value="TPR-like"/>
    <property type="match status" value="1"/>
</dbReference>
<dbReference type="AlphaFoldDB" id="A0AAN9LIU5"/>